<evidence type="ECO:0000313" key="4">
    <source>
        <dbReference type="EMBL" id="KAF7788451.1"/>
    </source>
</evidence>
<feature type="domain" description="Methyltransferase small" evidence="3">
    <location>
        <begin position="88"/>
        <end position="198"/>
    </location>
</feature>
<accession>A0A8T0CEX9</accession>
<keyword evidence="2" id="KW-0949">S-adenosyl-L-methionine</keyword>
<evidence type="ECO:0000313" key="5">
    <source>
        <dbReference type="Proteomes" id="UP000016480"/>
    </source>
</evidence>
<dbReference type="GO" id="GO:0008168">
    <property type="term" value="F:methyltransferase activity"/>
    <property type="evidence" value="ECO:0007669"/>
    <property type="project" value="UniProtKB-KW"/>
</dbReference>
<name>A0A8T0CEX9_9GAMM</name>
<gene>
    <name evidence="4" type="ORF">PRUB_a3119</name>
</gene>
<dbReference type="InterPro" id="IPR029063">
    <property type="entry name" value="SAM-dependent_MTases_sf"/>
</dbReference>
<evidence type="ECO:0000256" key="1">
    <source>
        <dbReference type="ARBA" id="ARBA00022603"/>
    </source>
</evidence>
<dbReference type="AlphaFoldDB" id="A0A8T0CEX9"/>
<dbReference type="Gene3D" id="3.40.50.150">
    <property type="entry name" value="Vaccinia Virus protein VP39"/>
    <property type="match status" value="1"/>
</dbReference>
<protein>
    <recommendedName>
        <fullName evidence="3">Methyltransferase small domain-containing protein</fullName>
    </recommendedName>
</protein>
<dbReference type="Proteomes" id="UP000016480">
    <property type="component" value="Unassembled WGS sequence"/>
</dbReference>
<proteinExistence type="predicted"/>
<keyword evidence="1" id="KW-0489">Methyltransferase</keyword>
<organism evidence="4 5">
    <name type="scientific">Pseudoalteromonas rubra</name>
    <dbReference type="NCBI Taxonomy" id="43658"/>
    <lineage>
        <taxon>Bacteria</taxon>
        <taxon>Pseudomonadati</taxon>
        <taxon>Pseudomonadota</taxon>
        <taxon>Gammaproteobacteria</taxon>
        <taxon>Alteromonadales</taxon>
        <taxon>Pseudoalteromonadaceae</taxon>
        <taxon>Pseudoalteromonas</taxon>
    </lineage>
</organism>
<dbReference type="GO" id="GO:0032259">
    <property type="term" value="P:methylation"/>
    <property type="evidence" value="ECO:0007669"/>
    <property type="project" value="UniProtKB-KW"/>
</dbReference>
<reference evidence="4 5" key="1">
    <citation type="journal article" date="2012" name="J. Bacteriol.">
        <title>Genome sequence of the cycloprodigiosin-producing bacterial strain Pseudoalteromonas rubra ATCC 29570(T).</title>
        <authorList>
            <person name="Xie B.B."/>
            <person name="Shu Y.L."/>
            <person name="Qin Q.L."/>
            <person name="Rong J.C."/>
            <person name="Zhang X.Y."/>
            <person name="Chen X.L."/>
            <person name="Zhou B.C."/>
            <person name="Zhang Y.Z."/>
        </authorList>
    </citation>
    <scope>NUCLEOTIDE SEQUENCE [LARGE SCALE GENOMIC DNA]</scope>
    <source>
        <strain evidence="4 5">DSM 6842</strain>
    </source>
</reference>
<dbReference type="SUPFAM" id="SSF53335">
    <property type="entry name" value="S-adenosyl-L-methionine-dependent methyltransferases"/>
    <property type="match status" value="1"/>
</dbReference>
<dbReference type="EMBL" id="AHCD03000026">
    <property type="protein sequence ID" value="KAF7788451.1"/>
    <property type="molecule type" value="Genomic_DNA"/>
</dbReference>
<dbReference type="Pfam" id="PF05175">
    <property type="entry name" value="MTS"/>
    <property type="match status" value="1"/>
</dbReference>
<keyword evidence="1" id="KW-0808">Transferase</keyword>
<comment type="caution">
    <text evidence="4">The sequence shown here is derived from an EMBL/GenBank/DDBJ whole genome shotgun (WGS) entry which is preliminary data.</text>
</comment>
<dbReference type="CDD" id="cd02440">
    <property type="entry name" value="AdoMet_MTases"/>
    <property type="match status" value="1"/>
</dbReference>
<evidence type="ECO:0000256" key="2">
    <source>
        <dbReference type="ARBA" id="ARBA00022691"/>
    </source>
</evidence>
<sequence length="238" mass="27516">MKPSYADVTMQDFITEPGTISNEFVHQSHQLGHLLYWHKHGKVSIQVRQEKTLRWLLINDTLQSVIELNHPERLLFPHLQILAALWQKCPAPGKVLELGLGAGAIRDYLHISYPDCQITSIDNNPDIIHCYKRYFGGDPISNVSCSDAYQALENNGHYDWIILDLFSQLDAPRFLYEHKFYTQIRATLNEGGRLYINFLAEHDSQLKQLEHLLITNFGKKPFVHKVPDYANHIISLTR</sequence>
<dbReference type="InterPro" id="IPR007848">
    <property type="entry name" value="Small_mtfrase_dom"/>
</dbReference>
<evidence type="ECO:0000259" key="3">
    <source>
        <dbReference type="Pfam" id="PF05175"/>
    </source>
</evidence>